<dbReference type="Pfam" id="PF01527">
    <property type="entry name" value="HTH_Tnp_1"/>
    <property type="match status" value="1"/>
</dbReference>
<reference evidence="1 2" key="1">
    <citation type="submission" date="2023-04" db="EMBL/GenBank/DDBJ databases">
        <title>Clostridium tannerae sp. nov., isolated from the fecal material of an alpaca.</title>
        <authorList>
            <person name="Miller S."/>
            <person name="Hendry M."/>
            <person name="King J."/>
            <person name="Sankaranarayanan K."/>
            <person name="Lawson P.A."/>
        </authorList>
    </citation>
    <scope>NUCLEOTIDE SEQUENCE [LARGE SCALE GENOMIC DNA]</scope>
    <source>
        <strain evidence="1 2">A1-XYC3</strain>
    </source>
</reference>
<dbReference type="EMBL" id="JARUJP010000070">
    <property type="protein sequence ID" value="MDW8803211.1"/>
    <property type="molecule type" value="Genomic_DNA"/>
</dbReference>
<evidence type="ECO:0000313" key="1">
    <source>
        <dbReference type="EMBL" id="MDW8803211.1"/>
    </source>
</evidence>
<comment type="caution">
    <text evidence="1">The sequence shown here is derived from an EMBL/GenBank/DDBJ whole genome shotgun (WGS) entry which is preliminary data.</text>
</comment>
<dbReference type="InterPro" id="IPR009057">
    <property type="entry name" value="Homeodomain-like_sf"/>
</dbReference>
<proteinExistence type="predicted"/>
<dbReference type="Gene3D" id="1.10.10.60">
    <property type="entry name" value="Homeodomain-like"/>
    <property type="match status" value="1"/>
</dbReference>
<dbReference type="SUPFAM" id="SSF46689">
    <property type="entry name" value="Homeodomain-like"/>
    <property type="match status" value="1"/>
</dbReference>
<keyword evidence="2" id="KW-1185">Reference proteome</keyword>
<name>A0ABU4JZ68_9CLOT</name>
<dbReference type="RefSeq" id="WP_318799367.1">
    <property type="nucleotide sequence ID" value="NZ_JARUJP010000070.1"/>
</dbReference>
<gene>
    <name evidence="1" type="ORF">P8V03_18955</name>
</gene>
<accession>A0ABU4JZ68</accession>
<protein>
    <submittedName>
        <fullName evidence="1">Transposase</fullName>
    </submittedName>
</protein>
<dbReference type="InterPro" id="IPR002514">
    <property type="entry name" value="Transposase_8"/>
</dbReference>
<dbReference type="Proteomes" id="UP001281656">
    <property type="component" value="Unassembled WGS sequence"/>
</dbReference>
<organism evidence="1 2">
    <name type="scientific">Clostridium tanneri</name>
    <dbReference type="NCBI Taxonomy" id="3037988"/>
    <lineage>
        <taxon>Bacteria</taxon>
        <taxon>Bacillati</taxon>
        <taxon>Bacillota</taxon>
        <taxon>Clostridia</taxon>
        <taxon>Eubacteriales</taxon>
        <taxon>Clostridiaceae</taxon>
        <taxon>Clostridium</taxon>
    </lineage>
</organism>
<evidence type="ECO:0000313" key="2">
    <source>
        <dbReference type="Proteomes" id="UP001281656"/>
    </source>
</evidence>
<sequence length="109" mass="12555">MKGKSYTKELKEEIIREVQEVGNVSLVSRRHGISKSTIFTWIKQSKNKDKIKVKPGRKTLIEGDKKLENDLTEVTKENDQLKKLLGEKDLEIAILKDLIKKANPQLKIK</sequence>